<accession>A0A1J4UZ84</accession>
<keyword evidence="1" id="KW-0472">Membrane</keyword>
<comment type="caution">
    <text evidence="2">The sequence shown here is derived from an EMBL/GenBank/DDBJ whole genome shotgun (WGS) entry which is preliminary data.</text>
</comment>
<sequence>MLFGKCFDLVLCKTELVQIAPEGTEHLCERDILHELIYLHRGFFRRLSLLIEPPIFQVEVDSGRERLLGLCQGFGAVAGCDRYGFACGEQAEDIIRFSLLNHEFVFQERSTPSSPPRIFDTAWMRSTVLLSFAFFLLTHIGLLRLTHYIEQRDWTNVVTAKKSLIYKTFWLWPRSKATTLPKKYIKDTLNS</sequence>
<dbReference type="STRING" id="1805281.AUJ77_03835"/>
<evidence type="ECO:0000313" key="2">
    <source>
        <dbReference type="EMBL" id="OIO30234.1"/>
    </source>
</evidence>
<gene>
    <name evidence="2" type="ORF">AUJ77_03835</name>
</gene>
<feature type="transmembrane region" description="Helical" evidence="1">
    <location>
        <begin position="122"/>
        <end position="143"/>
    </location>
</feature>
<evidence type="ECO:0000313" key="3">
    <source>
        <dbReference type="Proteomes" id="UP000181992"/>
    </source>
</evidence>
<reference evidence="2 3" key="1">
    <citation type="journal article" date="2016" name="Environ. Microbiol.">
        <title>Genomic resolution of a cold subsurface aquifer community provides metabolic insights for novel microbes adapted to high CO concentrations.</title>
        <authorList>
            <person name="Probst A.J."/>
            <person name="Castelle C.J."/>
            <person name="Singh A."/>
            <person name="Brown C.T."/>
            <person name="Anantharaman K."/>
            <person name="Sharon I."/>
            <person name="Hug L.A."/>
            <person name="Burstein D."/>
            <person name="Emerson J.B."/>
            <person name="Thomas B.C."/>
            <person name="Banfield J.F."/>
        </authorList>
    </citation>
    <scope>NUCLEOTIDE SEQUENCE [LARGE SCALE GENOMIC DNA]</scope>
    <source>
        <strain evidence="2">CG1_02_43_90</strain>
    </source>
</reference>
<name>A0A1J4UZ84_9BACT</name>
<dbReference type="Proteomes" id="UP000181992">
    <property type="component" value="Unassembled WGS sequence"/>
</dbReference>
<keyword evidence="1" id="KW-1133">Transmembrane helix</keyword>
<protein>
    <submittedName>
        <fullName evidence="2">Uncharacterized protein</fullName>
    </submittedName>
</protein>
<dbReference type="AlphaFoldDB" id="A0A1J4UZ84"/>
<organism evidence="2 3">
    <name type="scientific">Candidatus Nomurabacteria bacterium CG1_02_43_90</name>
    <dbReference type="NCBI Taxonomy" id="1805281"/>
    <lineage>
        <taxon>Bacteria</taxon>
        <taxon>Candidatus Nomuraibacteriota</taxon>
    </lineage>
</organism>
<proteinExistence type="predicted"/>
<evidence type="ECO:0000256" key="1">
    <source>
        <dbReference type="SAM" id="Phobius"/>
    </source>
</evidence>
<dbReference type="EMBL" id="MNVN01000022">
    <property type="protein sequence ID" value="OIO30234.1"/>
    <property type="molecule type" value="Genomic_DNA"/>
</dbReference>
<keyword evidence="1" id="KW-0812">Transmembrane</keyword>